<protein>
    <recommendedName>
        <fullName evidence="4">PH domain-containing protein</fullName>
    </recommendedName>
</protein>
<gene>
    <name evidence="2" type="ORF">DIU77_005185</name>
</gene>
<evidence type="ECO:0000313" key="2">
    <source>
        <dbReference type="EMBL" id="MFO7191616.1"/>
    </source>
</evidence>
<organism evidence="2 3">
    <name type="scientific">Thermocrispum agreste</name>
    <dbReference type="NCBI Taxonomy" id="37925"/>
    <lineage>
        <taxon>Bacteria</taxon>
        <taxon>Bacillati</taxon>
        <taxon>Actinomycetota</taxon>
        <taxon>Actinomycetes</taxon>
        <taxon>Pseudonocardiales</taxon>
        <taxon>Pseudonocardiaceae</taxon>
        <taxon>Thermocrispum</taxon>
    </lineage>
</organism>
<evidence type="ECO:0000313" key="3">
    <source>
        <dbReference type="Proteomes" id="UP000249324"/>
    </source>
</evidence>
<feature type="transmembrane region" description="Helical" evidence="1">
    <location>
        <begin position="70"/>
        <end position="88"/>
    </location>
</feature>
<feature type="transmembrane region" description="Helical" evidence="1">
    <location>
        <begin position="38"/>
        <end position="58"/>
    </location>
</feature>
<evidence type="ECO:0008006" key="4">
    <source>
        <dbReference type="Google" id="ProtNLM"/>
    </source>
</evidence>
<sequence length="176" mass="18699">MNQQGRTAAGQVPQRVAQRAAQKGMGALLAYRKGTSPLLLITVAVVAFAAAIGVIAALNALHMRMPMLRGVAICILIAAPLYVLYVVFTGTERTYLFERGMVVAKGVFVKDAAWAEVAELKVNKADKDGVLAGAVLSYVVRRRDGKKIAIEAGGKNDQVGPRLEQILRSGGVPVTQ</sequence>
<name>A0ABD6FE98_9PSEU</name>
<dbReference type="InterPro" id="IPR046492">
    <property type="entry name" value="DUF6585"/>
</dbReference>
<dbReference type="Pfam" id="PF20226">
    <property type="entry name" value="DUF6585"/>
    <property type="match status" value="1"/>
</dbReference>
<dbReference type="EMBL" id="QGUI02000039">
    <property type="protein sequence ID" value="MFO7191616.1"/>
    <property type="molecule type" value="Genomic_DNA"/>
</dbReference>
<keyword evidence="1" id="KW-0812">Transmembrane</keyword>
<accession>A0ABD6FE98</accession>
<proteinExistence type="predicted"/>
<reference evidence="2 3" key="1">
    <citation type="journal article" date="2021" name="BMC Genomics">
        <title>Genome-resolved metagenome and metatranscriptome analyses of thermophilic composting reveal key bacterial players and their metabolic interactions.</title>
        <authorList>
            <person name="Braga L.P.P."/>
            <person name="Pereira R.V."/>
            <person name="Martins L.F."/>
            <person name="Moura L.M.S."/>
            <person name="Sanchez F.B."/>
            <person name="Patane J.S.L."/>
            <person name="da Silva A.M."/>
            <person name="Setubal J.C."/>
        </authorList>
    </citation>
    <scope>NUCLEOTIDE SEQUENCE [LARGE SCALE GENOMIC DNA]</scope>
    <source>
        <strain evidence="2">ZC4RG45</strain>
    </source>
</reference>
<keyword evidence="1" id="KW-1133">Transmembrane helix</keyword>
<dbReference type="Proteomes" id="UP000249324">
    <property type="component" value="Unassembled WGS sequence"/>
</dbReference>
<keyword evidence="1" id="KW-0472">Membrane</keyword>
<dbReference type="AlphaFoldDB" id="A0ABD6FE98"/>
<comment type="caution">
    <text evidence="2">The sequence shown here is derived from an EMBL/GenBank/DDBJ whole genome shotgun (WGS) entry which is preliminary data.</text>
</comment>
<evidence type="ECO:0000256" key="1">
    <source>
        <dbReference type="SAM" id="Phobius"/>
    </source>
</evidence>